<feature type="transmembrane region" description="Helical" evidence="1">
    <location>
        <begin position="263"/>
        <end position="285"/>
    </location>
</feature>
<reference evidence="2 3" key="1">
    <citation type="submission" date="2013-11" db="EMBL/GenBank/DDBJ databases">
        <title>The Genome Sequence of Phytophthora parasitica P1976.</title>
        <authorList>
            <consortium name="The Broad Institute Genomics Platform"/>
            <person name="Russ C."/>
            <person name="Tyler B."/>
            <person name="Panabieres F."/>
            <person name="Shan W."/>
            <person name="Tripathy S."/>
            <person name="Grunwald N."/>
            <person name="Machado M."/>
            <person name="Johnson C.S."/>
            <person name="Walker B."/>
            <person name="Young S."/>
            <person name="Zeng Q."/>
            <person name="Gargeya S."/>
            <person name="Fitzgerald M."/>
            <person name="Haas B."/>
            <person name="Abouelleil A."/>
            <person name="Allen A.W."/>
            <person name="Alvarado L."/>
            <person name="Arachchi H.M."/>
            <person name="Berlin A.M."/>
            <person name="Chapman S.B."/>
            <person name="Gainer-Dewar J."/>
            <person name="Goldberg J."/>
            <person name="Griggs A."/>
            <person name="Gujja S."/>
            <person name="Hansen M."/>
            <person name="Howarth C."/>
            <person name="Imamovic A."/>
            <person name="Ireland A."/>
            <person name="Larimer J."/>
            <person name="McCowan C."/>
            <person name="Murphy C."/>
            <person name="Pearson M."/>
            <person name="Poon T.W."/>
            <person name="Priest M."/>
            <person name="Roberts A."/>
            <person name="Saif S."/>
            <person name="Shea T."/>
            <person name="Sisk P."/>
            <person name="Sykes S."/>
            <person name="Wortman J."/>
            <person name="Nusbaum C."/>
            <person name="Birren B."/>
        </authorList>
    </citation>
    <scope>NUCLEOTIDE SEQUENCE [LARGE SCALE GENOMIC DNA]</scope>
    <source>
        <strain evidence="2 3">P1976</strain>
    </source>
</reference>
<feature type="transmembrane region" description="Helical" evidence="1">
    <location>
        <begin position="175"/>
        <end position="199"/>
    </location>
</feature>
<name>A0A081AY73_PHYNI</name>
<keyword evidence="1" id="KW-0812">Transmembrane</keyword>
<evidence type="ECO:0000313" key="3">
    <source>
        <dbReference type="Proteomes" id="UP000028582"/>
    </source>
</evidence>
<dbReference type="EMBL" id="ANJA01000421">
    <property type="protein sequence ID" value="ETO83834.1"/>
    <property type="molecule type" value="Genomic_DNA"/>
</dbReference>
<evidence type="ECO:0000256" key="1">
    <source>
        <dbReference type="SAM" id="Phobius"/>
    </source>
</evidence>
<feature type="transmembrane region" description="Helical" evidence="1">
    <location>
        <begin position="88"/>
        <end position="108"/>
    </location>
</feature>
<feature type="transmembrane region" description="Helical" evidence="1">
    <location>
        <begin position="211"/>
        <end position="232"/>
    </location>
</feature>
<keyword evidence="1" id="KW-1133">Transmembrane helix</keyword>
<evidence type="ECO:0000313" key="2">
    <source>
        <dbReference type="EMBL" id="ETO83834.1"/>
    </source>
</evidence>
<comment type="caution">
    <text evidence="2">The sequence shown here is derived from an EMBL/GenBank/DDBJ whole genome shotgun (WGS) entry which is preliminary data.</text>
</comment>
<organism evidence="2 3">
    <name type="scientific">Phytophthora nicotianae P1976</name>
    <dbReference type="NCBI Taxonomy" id="1317066"/>
    <lineage>
        <taxon>Eukaryota</taxon>
        <taxon>Sar</taxon>
        <taxon>Stramenopiles</taxon>
        <taxon>Oomycota</taxon>
        <taxon>Peronosporomycetes</taxon>
        <taxon>Peronosporales</taxon>
        <taxon>Peronosporaceae</taxon>
        <taxon>Phytophthora</taxon>
    </lineage>
</organism>
<gene>
    <name evidence="2" type="ORF">F444_02230</name>
</gene>
<protein>
    <submittedName>
        <fullName evidence="2">Uncharacterized protein</fullName>
    </submittedName>
</protein>
<accession>A0A081AY73</accession>
<keyword evidence="1" id="KW-0472">Membrane</keyword>
<dbReference type="Proteomes" id="UP000028582">
    <property type="component" value="Unassembled WGS sequence"/>
</dbReference>
<feature type="transmembrane region" description="Helical" evidence="1">
    <location>
        <begin position="58"/>
        <end position="76"/>
    </location>
</feature>
<proteinExistence type="predicted"/>
<feature type="transmembrane region" description="Helical" evidence="1">
    <location>
        <begin position="12"/>
        <end position="33"/>
    </location>
</feature>
<dbReference type="AlphaFoldDB" id="A0A081AY73"/>
<sequence>MTDECLPRLRVFLEVSLLSLLVVTAFALCRFTTKTEEIPSKFDVNALYDHVRPTFRRSVAATVVGLEMWGVMGLVLSMQHGCLASHWLVVLCLSLSGGCVLVGTWLGVRETLFTIECDILTMIWCLRCSCCSRLTKRALLLPPLALLVTLNVASCLESRTAEACNTSELLSPQTFFFGAASVFLAMLIATMLAIVCPLVSRRCRTGSSRLGKALVALGLATFAVISIAWAIVGSMSLVGQRNEVDLGTVYAESCWDDVEVLHAAQWSTVQLLVVGCLLLLTTFCCRLENFFLAANAPEIDMAALSPRLATIKSRFDTDDKKLSEAIIAEDATVV</sequence>
<dbReference type="OrthoDB" id="121418at2759"/>